<dbReference type="AlphaFoldDB" id="A0A8T0K178"/>
<keyword evidence="8" id="KW-0325">Glycoprotein</keyword>
<evidence type="ECO:0000256" key="5">
    <source>
        <dbReference type="ARBA" id="ARBA00022512"/>
    </source>
</evidence>
<dbReference type="EC" id="3.1.1.11" evidence="4"/>
<evidence type="ECO:0000256" key="2">
    <source>
        <dbReference type="ARBA" id="ARBA00005184"/>
    </source>
</evidence>
<protein>
    <recommendedName>
        <fullName evidence="4">pectinesterase</fullName>
        <ecNumber evidence="4">3.1.1.11</ecNumber>
    </recommendedName>
</protein>
<dbReference type="EMBL" id="JABFOF010000007">
    <property type="protein sequence ID" value="KAG2390807.1"/>
    <property type="molecule type" value="Genomic_DNA"/>
</dbReference>
<feature type="signal peptide" evidence="11">
    <location>
        <begin position="1"/>
        <end position="18"/>
    </location>
</feature>
<dbReference type="PANTHER" id="PTHR31321:SF120">
    <property type="entry name" value="PECTINESTERASE 52-RELATED"/>
    <property type="match status" value="1"/>
</dbReference>
<feature type="domain" description="Pectinesterase catalytic" evidence="12">
    <location>
        <begin position="30"/>
        <end position="238"/>
    </location>
</feature>
<accession>A0A8T0K178</accession>
<evidence type="ECO:0000256" key="10">
    <source>
        <dbReference type="ARBA" id="ARBA00057335"/>
    </source>
</evidence>
<organism evidence="13 14">
    <name type="scientific">Phaseolus angularis</name>
    <name type="common">Azuki bean</name>
    <name type="synonym">Vigna angularis</name>
    <dbReference type="NCBI Taxonomy" id="3914"/>
    <lineage>
        <taxon>Eukaryota</taxon>
        <taxon>Viridiplantae</taxon>
        <taxon>Streptophyta</taxon>
        <taxon>Embryophyta</taxon>
        <taxon>Tracheophyta</taxon>
        <taxon>Spermatophyta</taxon>
        <taxon>Magnoliopsida</taxon>
        <taxon>eudicotyledons</taxon>
        <taxon>Gunneridae</taxon>
        <taxon>Pentapetalae</taxon>
        <taxon>rosids</taxon>
        <taxon>fabids</taxon>
        <taxon>Fabales</taxon>
        <taxon>Fabaceae</taxon>
        <taxon>Papilionoideae</taxon>
        <taxon>50 kb inversion clade</taxon>
        <taxon>NPAAA clade</taxon>
        <taxon>indigoferoid/millettioid clade</taxon>
        <taxon>Phaseoleae</taxon>
        <taxon>Vigna</taxon>
    </lineage>
</organism>
<gene>
    <name evidence="13" type="ORF">HKW66_Vig0134320</name>
</gene>
<dbReference type="GO" id="GO:0042545">
    <property type="term" value="P:cell wall modification"/>
    <property type="evidence" value="ECO:0007669"/>
    <property type="project" value="InterPro"/>
</dbReference>
<proteinExistence type="inferred from homology"/>
<evidence type="ECO:0000256" key="9">
    <source>
        <dbReference type="ARBA" id="ARBA00047928"/>
    </source>
</evidence>
<sequence>MSLLPILFISCFFCVGKAKDCGGNIVTKTIIVGKDGHAAFSTIQAAIDSVRSNNDQWVKIHIKAGLYIESVVIPINKPCIILEGEGTPKTIISHSDHQSLNNKATLLPFAPNLLASGITFKNSYNVATTKYKSYDEVSKTEPANAARLFGDKYFFHNCSFIGYQDTLYDHSGRHVFKDCYIQGEIDFIYGNGQSYYQNCLVYAVGKFQNLAGYVTANGRESADDPSGFVFEGGSIIGNGARPLMLKFCKGPGADTSNRVEWMKKLSSSDLKNKFSFASFINSDGWNCLINAVGRAPNFPGFVTAQGRNSADETSGFVFEGGSIIGNGKVNLGRPWRPYARVIFKNTYFSDIVTPQGWSAWRPGSDPCFFCHGKGTDCGGNNVTETIIVGKQEDAAFSTIQEGIDSVKNNNDQWIKIHIQAGLYIERVTIPKEKPCIILEGEGSSTTTISYSDHISINYNATFTSLPSNVVASGITFKNSYNVVTKRYKYYPVGSEIEPANAARLHGDKYFFYNCSFLGYQDTLYDQYGRHYFKDCYIEGEVDFIYGSGQSYYENCRINVLGRFSDSAGFVTAQGRSSSDDPDGFVFEGGFLGGNGKVNLGRAWQPYSRVIFHKTYFSSIVTPHGWSAWHYAGNESGITYVEVDCGGPGADTSNRVSWMKKLNTSEIEQFSLASFINKDGWVDNLPIQSS</sequence>
<feature type="chain" id="PRO_5035740295" description="pectinesterase" evidence="11">
    <location>
        <begin position="19"/>
        <end position="689"/>
    </location>
</feature>
<dbReference type="Gene3D" id="2.160.20.10">
    <property type="entry name" value="Single-stranded right-handed beta-helix, Pectin lyase-like"/>
    <property type="match status" value="3"/>
</dbReference>
<comment type="subcellular location">
    <subcellularLocation>
        <location evidence="1">Secreted</location>
        <location evidence="1">Cell wall</location>
    </subcellularLocation>
</comment>
<dbReference type="FunFam" id="2.160.20.10:FF:000013">
    <property type="entry name" value="Pectinesterase"/>
    <property type="match status" value="1"/>
</dbReference>
<reference evidence="13 14" key="1">
    <citation type="submission" date="2020-05" db="EMBL/GenBank/DDBJ databases">
        <title>Vigna angularis (adzuki bean) Var. LongXiaoDou No. 4 denovo assembly.</title>
        <authorList>
            <person name="Xiang H."/>
        </authorList>
    </citation>
    <scope>NUCLEOTIDE SEQUENCE [LARGE SCALE GENOMIC DNA]</scope>
    <source>
        <tissue evidence="13">Leaf</tissue>
    </source>
</reference>
<comment type="catalytic activity">
    <reaction evidence="9">
        <text>[(1-&gt;4)-alpha-D-galacturonosyl methyl ester](n) + n H2O = [(1-&gt;4)-alpha-D-galacturonosyl](n) + n methanol + n H(+)</text>
        <dbReference type="Rhea" id="RHEA:22380"/>
        <dbReference type="Rhea" id="RHEA-COMP:14570"/>
        <dbReference type="Rhea" id="RHEA-COMP:14573"/>
        <dbReference type="ChEBI" id="CHEBI:15377"/>
        <dbReference type="ChEBI" id="CHEBI:15378"/>
        <dbReference type="ChEBI" id="CHEBI:17790"/>
        <dbReference type="ChEBI" id="CHEBI:140522"/>
        <dbReference type="ChEBI" id="CHEBI:140523"/>
        <dbReference type="EC" id="3.1.1.11"/>
    </reaction>
</comment>
<evidence type="ECO:0000313" key="14">
    <source>
        <dbReference type="Proteomes" id="UP000743370"/>
    </source>
</evidence>
<comment type="function">
    <text evidence="10">Acts in the modification of cell walls via demethylesterification of cell wall pectin.</text>
</comment>
<keyword evidence="5" id="KW-0964">Secreted</keyword>
<evidence type="ECO:0000256" key="8">
    <source>
        <dbReference type="ARBA" id="ARBA00023180"/>
    </source>
</evidence>
<dbReference type="GO" id="GO:0045490">
    <property type="term" value="P:pectin catabolic process"/>
    <property type="evidence" value="ECO:0007669"/>
    <property type="project" value="TreeGrafter"/>
</dbReference>
<evidence type="ECO:0000256" key="11">
    <source>
        <dbReference type="SAM" id="SignalP"/>
    </source>
</evidence>
<dbReference type="SUPFAM" id="SSF51126">
    <property type="entry name" value="Pectin lyase-like"/>
    <property type="match status" value="3"/>
</dbReference>
<keyword evidence="7" id="KW-0063">Aspartyl esterase</keyword>
<dbReference type="InterPro" id="IPR012334">
    <property type="entry name" value="Pectin_lyas_fold"/>
</dbReference>
<evidence type="ECO:0000259" key="12">
    <source>
        <dbReference type="Pfam" id="PF01095"/>
    </source>
</evidence>
<evidence type="ECO:0000256" key="6">
    <source>
        <dbReference type="ARBA" id="ARBA00022801"/>
    </source>
</evidence>
<comment type="similarity">
    <text evidence="3">Belongs to the pectinesterase family.</text>
</comment>
<dbReference type="GO" id="GO:0030599">
    <property type="term" value="F:pectinesterase activity"/>
    <property type="evidence" value="ECO:0007669"/>
    <property type="project" value="UniProtKB-EC"/>
</dbReference>
<dbReference type="Proteomes" id="UP000743370">
    <property type="component" value="Unassembled WGS sequence"/>
</dbReference>
<evidence type="ECO:0000256" key="4">
    <source>
        <dbReference type="ARBA" id="ARBA00013229"/>
    </source>
</evidence>
<keyword evidence="6" id="KW-0378">Hydrolase</keyword>
<comment type="caution">
    <text evidence="13">The sequence shown here is derived from an EMBL/GenBank/DDBJ whole genome shotgun (WGS) entry which is preliminary data.</text>
</comment>
<evidence type="ECO:0000256" key="3">
    <source>
        <dbReference type="ARBA" id="ARBA00008891"/>
    </source>
</evidence>
<comment type="pathway">
    <text evidence="2">Glycan metabolism; pectin degradation; 2-dehydro-3-deoxy-D-gluconate from pectin: step 1/5.</text>
</comment>
<dbReference type="PANTHER" id="PTHR31321">
    <property type="entry name" value="ACYL-COA THIOESTER HYDROLASE YBHC-RELATED"/>
    <property type="match status" value="1"/>
</dbReference>
<evidence type="ECO:0000313" key="13">
    <source>
        <dbReference type="EMBL" id="KAG2390807.1"/>
    </source>
</evidence>
<feature type="domain" description="Pectinesterase catalytic" evidence="12">
    <location>
        <begin position="287"/>
        <end position="362"/>
    </location>
</feature>
<feature type="domain" description="Pectinesterase catalytic" evidence="12">
    <location>
        <begin position="386"/>
        <end position="677"/>
    </location>
</feature>
<dbReference type="InterPro" id="IPR011050">
    <property type="entry name" value="Pectin_lyase_fold/virulence"/>
</dbReference>
<evidence type="ECO:0000256" key="1">
    <source>
        <dbReference type="ARBA" id="ARBA00004191"/>
    </source>
</evidence>
<name>A0A8T0K178_PHAAN</name>
<evidence type="ECO:0000256" key="7">
    <source>
        <dbReference type="ARBA" id="ARBA00023085"/>
    </source>
</evidence>
<keyword evidence="11" id="KW-0732">Signal</keyword>
<keyword evidence="5" id="KW-0134">Cell wall</keyword>
<dbReference type="InterPro" id="IPR000070">
    <property type="entry name" value="Pectinesterase_cat"/>
</dbReference>
<dbReference type="Pfam" id="PF01095">
    <property type="entry name" value="Pectinesterase"/>
    <property type="match status" value="3"/>
</dbReference>